<dbReference type="AlphaFoldDB" id="A0A8H6UR64"/>
<dbReference type="Proteomes" id="UP000662466">
    <property type="component" value="Unassembled WGS sequence"/>
</dbReference>
<gene>
    <name evidence="1" type="ORF">CNMCM6106_000747</name>
</gene>
<evidence type="ECO:0000313" key="2">
    <source>
        <dbReference type="Proteomes" id="UP000662466"/>
    </source>
</evidence>
<proteinExistence type="predicted"/>
<organism evidence="1 2">
    <name type="scientific">Aspergillus hiratsukae</name>
    <dbReference type="NCBI Taxonomy" id="1194566"/>
    <lineage>
        <taxon>Eukaryota</taxon>
        <taxon>Fungi</taxon>
        <taxon>Dikarya</taxon>
        <taxon>Ascomycota</taxon>
        <taxon>Pezizomycotina</taxon>
        <taxon>Eurotiomycetes</taxon>
        <taxon>Eurotiomycetidae</taxon>
        <taxon>Eurotiales</taxon>
        <taxon>Aspergillaceae</taxon>
        <taxon>Aspergillus</taxon>
        <taxon>Aspergillus subgen. Fumigati</taxon>
    </lineage>
</organism>
<evidence type="ECO:0000313" key="1">
    <source>
        <dbReference type="EMBL" id="KAF7164053.1"/>
    </source>
</evidence>
<dbReference type="PANTHER" id="PTHR48174:SF5">
    <property type="entry name" value="VACUOLAR PROTEIN SORTING-ASSOCIATED PROTEIN 62"/>
    <property type="match status" value="1"/>
</dbReference>
<comment type="caution">
    <text evidence="1">The sequence shown here is derived from an EMBL/GenBank/DDBJ whole genome shotgun (WGS) entry which is preliminary data.</text>
</comment>
<dbReference type="PANTHER" id="PTHR48174">
    <property type="entry name" value="DUF946 FAMILY PROTEIN"/>
    <property type="match status" value="1"/>
</dbReference>
<name>A0A8H6UR64_9EURO</name>
<protein>
    <submittedName>
        <fullName evidence="1">Uncharacterized protein</fullName>
    </submittedName>
</protein>
<dbReference type="SUPFAM" id="SSF89372">
    <property type="entry name" value="Fucose-specific lectin"/>
    <property type="match status" value="1"/>
</dbReference>
<reference evidence="1" key="1">
    <citation type="submission" date="2020-06" db="EMBL/GenBank/DDBJ databases">
        <title>Draft genome sequences of strains closely related to Aspergillus parafelis and Aspergillus hiratsukae.</title>
        <authorList>
            <person name="Dos Santos R.A.C."/>
            <person name="Rivero-Menendez O."/>
            <person name="Steenwyk J.L."/>
            <person name="Mead M.E."/>
            <person name="Goldman G.H."/>
            <person name="Alastruey-Izquierdo A."/>
            <person name="Rokas A."/>
        </authorList>
    </citation>
    <scope>NUCLEOTIDE SEQUENCE</scope>
    <source>
        <strain evidence="1">CNM-CM6106</strain>
    </source>
</reference>
<accession>A0A8H6UR64</accession>
<dbReference type="EMBL" id="JACBAF010002197">
    <property type="protein sequence ID" value="KAF7164053.1"/>
    <property type="molecule type" value="Genomic_DNA"/>
</dbReference>
<sequence>MSVPLVPIETVQKFAPSVNFHPNERYFPCGIEYMLQGGNLHQQTFRSARKIAGQNTSTPALACLNNYLVMVYKDADANSSQLWGSRSTNGIDWIDTQQIPGDANSSQLWVTSSADGLSWAPAKHIQGQATSVPAIATYNNTLFMVYRDTDNFQLWMSQATQKPDGSLYWFNTKHIDGQKTDIPALAVFKNKLVMVYTGEHSSQLWVSQYDGTNWTTAQIDGQHTSVPALAVLGDWIIMTYKDSNSTQFWATHSKDGYHWTDAIQITGQAGYIPALAVMKDMALMKDVLWMVYSDSHSSQLWNELRKTAPDYGWWLEVNPTQFSGQKIGDAVMYYAVQKKGDQVKINYIILYAYQGGQTLEVSTGLPTAFTGFVVDTGAHVGDLERFAVYLRDNHDGTYTFDSAEFEAHGDTKSYTQSQMDWEGSTHPIVCVALNGHGIWNQKVSGNPIRKYTLSGVVSIGDWLGDISSDARQSGLWWRPWSQSSGVFKRIAG</sequence>